<dbReference type="GO" id="GO:0005524">
    <property type="term" value="F:ATP binding"/>
    <property type="evidence" value="ECO:0007669"/>
    <property type="project" value="UniProtKB-UniRule"/>
</dbReference>
<proteinExistence type="inferred from homology"/>
<dbReference type="GO" id="GO:0019288">
    <property type="term" value="P:isopentenyl diphosphate biosynthetic process, methylerythritol 4-phosphate pathway"/>
    <property type="evidence" value="ECO:0007669"/>
    <property type="project" value="UniProtKB-UniRule"/>
</dbReference>
<dbReference type="InterPro" id="IPR006204">
    <property type="entry name" value="GHMP_kinase_N_dom"/>
</dbReference>
<dbReference type="UniPathway" id="UPA00056">
    <property type="reaction ID" value="UER00094"/>
</dbReference>
<accession>A0A5C5ZXE1</accession>
<name>A0A5C5ZXE1_9BACT</name>
<dbReference type="HAMAP" id="MF_00061">
    <property type="entry name" value="IspE"/>
    <property type="match status" value="1"/>
</dbReference>
<dbReference type="GO" id="GO:0050515">
    <property type="term" value="F:4-(cytidine 5'-diphospho)-2-C-methyl-D-erythritol kinase activity"/>
    <property type="evidence" value="ECO:0007669"/>
    <property type="project" value="UniProtKB-UniRule"/>
</dbReference>
<evidence type="ECO:0000256" key="2">
    <source>
        <dbReference type="ARBA" id="ARBA00022679"/>
    </source>
</evidence>
<comment type="caution">
    <text evidence="8">The sequence shown here is derived from an EMBL/GenBank/DDBJ whole genome shotgun (WGS) entry which is preliminary data.</text>
</comment>
<gene>
    <name evidence="6 8" type="primary">ispE</name>
    <name evidence="8" type="ORF">Pla100_48480</name>
</gene>
<evidence type="ECO:0000259" key="7">
    <source>
        <dbReference type="Pfam" id="PF00288"/>
    </source>
</evidence>
<dbReference type="PANTHER" id="PTHR43527:SF2">
    <property type="entry name" value="4-DIPHOSPHOCYTIDYL-2-C-METHYL-D-ERYTHRITOL KINASE, CHLOROPLASTIC"/>
    <property type="match status" value="1"/>
</dbReference>
<dbReference type="InterPro" id="IPR020568">
    <property type="entry name" value="Ribosomal_Su5_D2-typ_SF"/>
</dbReference>
<dbReference type="EC" id="2.7.1.148" evidence="6"/>
<keyword evidence="4 6" id="KW-0418">Kinase</keyword>
<keyword evidence="5 6" id="KW-0067">ATP-binding</keyword>
<evidence type="ECO:0000256" key="5">
    <source>
        <dbReference type="ARBA" id="ARBA00022840"/>
    </source>
</evidence>
<keyword evidence="6" id="KW-0414">Isoprene biosynthesis</keyword>
<comment type="pathway">
    <text evidence="6">Isoprenoid biosynthesis; isopentenyl diphosphate biosynthesis via DXP pathway; isopentenyl diphosphate from 1-deoxy-D-xylulose 5-phosphate: step 3/6.</text>
</comment>
<protein>
    <recommendedName>
        <fullName evidence="1 6">4-diphosphocytidyl-2-C-methyl-D-erythritol kinase</fullName>
        <shortName evidence="6">CMK</shortName>
        <ecNumber evidence="6">2.7.1.148</ecNumber>
    </recommendedName>
    <alternativeName>
        <fullName evidence="6">4-(cytidine-5'-diphospho)-2-C-methyl-D-erythritol kinase</fullName>
    </alternativeName>
</protein>
<evidence type="ECO:0000256" key="6">
    <source>
        <dbReference type="HAMAP-Rule" id="MF_00061"/>
    </source>
</evidence>
<dbReference type="EMBL" id="SJPM01000013">
    <property type="protein sequence ID" value="TWT91810.1"/>
    <property type="molecule type" value="Genomic_DNA"/>
</dbReference>
<feature type="active site" evidence="6">
    <location>
        <position position="167"/>
    </location>
</feature>
<evidence type="ECO:0000256" key="1">
    <source>
        <dbReference type="ARBA" id="ARBA00017473"/>
    </source>
</evidence>
<keyword evidence="2 6" id="KW-0808">Transferase</keyword>
<reference evidence="8 9" key="1">
    <citation type="submission" date="2019-02" db="EMBL/GenBank/DDBJ databases">
        <title>Deep-cultivation of Planctomycetes and their phenomic and genomic characterization uncovers novel biology.</title>
        <authorList>
            <person name="Wiegand S."/>
            <person name="Jogler M."/>
            <person name="Boedeker C."/>
            <person name="Pinto D."/>
            <person name="Vollmers J."/>
            <person name="Rivas-Marin E."/>
            <person name="Kohn T."/>
            <person name="Peeters S.H."/>
            <person name="Heuer A."/>
            <person name="Rast P."/>
            <person name="Oberbeckmann S."/>
            <person name="Bunk B."/>
            <person name="Jeske O."/>
            <person name="Meyerdierks A."/>
            <person name="Storesund J.E."/>
            <person name="Kallscheuer N."/>
            <person name="Luecker S."/>
            <person name="Lage O.M."/>
            <person name="Pohl T."/>
            <person name="Merkel B.J."/>
            <person name="Hornburger P."/>
            <person name="Mueller R.-W."/>
            <person name="Bruemmer F."/>
            <person name="Labrenz M."/>
            <person name="Spormann A.M."/>
            <person name="Op Den Camp H."/>
            <person name="Overmann J."/>
            <person name="Amann R."/>
            <person name="Jetten M.S.M."/>
            <person name="Mascher T."/>
            <person name="Medema M.H."/>
            <person name="Devos D.P."/>
            <person name="Kaster A.-K."/>
            <person name="Ovreas L."/>
            <person name="Rohde M."/>
            <person name="Galperin M.Y."/>
            <person name="Jogler C."/>
        </authorList>
    </citation>
    <scope>NUCLEOTIDE SEQUENCE [LARGE SCALE GENOMIC DNA]</scope>
    <source>
        <strain evidence="8 9">Pla100</strain>
    </source>
</reference>
<keyword evidence="3 6" id="KW-0547">Nucleotide-binding</keyword>
<evidence type="ECO:0000313" key="8">
    <source>
        <dbReference type="EMBL" id="TWT91810.1"/>
    </source>
</evidence>
<dbReference type="SUPFAM" id="SSF54211">
    <property type="entry name" value="Ribosomal protein S5 domain 2-like"/>
    <property type="match status" value="1"/>
</dbReference>
<evidence type="ECO:0000256" key="3">
    <source>
        <dbReference type="ARBA" id="ARBA00022741"/>
    </source>
</evidence>
<dbReference type="GO" id="GO:0016114">
    <property type="term" value="P:terpenoid biosynthetic process"/>
    <property type="evidence" value="ECO:0007669"/>
    <property type="project" value="InterPro"/>
</dbReference>
<dbReference type="InterPro" id="IPR036554">
    <property type="entry name" value="GHMP_kinase_C_sf"/>
</dbReference>
<dbReference type="SUPFAM" id="SSF55060">
    <property type="entry name" value="GHMP Kinase, C-terminal domain"/>
    <property type="match status" value="1"/>
</dbReference>
<evidence type="ECO:0000313" key="9">
    <source>
        <dbReference type="Proteomes" id="UP000316213"/>
    </source>
</evidence>
<dbReference type="InterPro" id="IPR014721">
    <property type="entry name" value="Ribsml_uS5_D2-typ_fold_subgr"/>
</dbReference>
<dbReference type="InterPro" id="IPR004424">
    <property type="entry name" value="IspE"/>
</dbReference>
<feature type="domain" description="GHMP kinase N-terminal" evidence="7">
    <location>
        <begin position="86"/>
        <end position="171"/>
    </location>
</feature>
<keyword evidence="9" id="KW-1185">Reference proteome</keyword>
<organism evidence="8 9">
    <name type="scientific">Neorhodopirellula pilleata</name>
    <dbReference type="NCBI Taxonomy" id="2714738"/>
    <lineage>
        <taxon>Bacteria</taxon>
        <taxon>Pseudomonadati</taxon>
        <taxon>Planctomycetota</taxon>
        <taxon>Planctomycetia</taxon>
        <taxon>Pirellulales</taxon>
        <taxon>Pirellulaceae</taxon>
        <taxon>Neorhodopirellula</taxon>
    </lineage>
</organism>
<feature type="active site" evidence="6">
    <location>
        <position position="11"/>
    </location>
</feature>
<dbReference type="Pfam" id="PF00288">
    <property type="entry name" value="GHMP_kinases_N"/>
    <property type="match status" value="1"/>
</dbReference>
<dbReference type="RefSeq" id="WP_146580723.1">
    <property type="nucleotide sequence ID" value="NZ_SJPM01000013.1"/>
</dbReference>
<dbReference type="Gene3D" id="3.30.230.10">
    <property type="match status" value="1"/>
</dbReference>
<evidence type="ECO:0000256" key="4">
    <source>
        <dbReference type="ARBA" id="ARBA00022777"/>
    </source>
</evidence>
<dbReference type="Gene3D" id="3.30.70.890">
    <property type="entry name" value="GHMP kinase, C-terminal domain"/>
    <property type="match status" value="1"/>
</dbReference>
<dbReference type="Proteomes" id="UP000316213">
    <property type="component" value="Unassembled WGS sequence"/>
</dbReference>
<comment type="catalytic activity">
    <reaction evidence="6">
        <text>4-CDP-2-C-methyl-D-erythritol + ATP = 4-CDP-2-C-methyl-D-erythritol 2-phosphate + ADP + H(+)</text>
        <dbReference type="Rhea" id="RHEA:18437"/>
        <dbReference type="ChEBI" id="CHEBI:15378"/>
        <dbReference type="ChEBI" id="CHEBI:30616"/>
        <dbReference type="ChEBI" id="CHEBI:57823"/>
        <dbReference type="ChEBI" id="CHEBI:57919"/>
        <dbReference type="ChEBI" id="CHEBI:456216"/>
        <dbReference type="EC" id="2.7.1.148"/>
    </reaction>
</comment>
<comment type="function">
    <text evidence="6">Catalyzes the phosphorylation of the position 2 hydroxy group of 4-diphosphocytidyl-2C-methyl-D-erythritol.</text>
</comment>
<feature type="binding site" evidence="6">
    <location>
        <begin position="114"/>
        <end position="124"/>
    </location>
    <ligand>
        <name>ATP</name>
        <dbReference type="ChEBI" id="CHEBI:30616"/>
    </ligand>
</feature>
<dbReference type="AlphaFoldDB" id="A0A5C5ZXE1"/>
<sequence length="351" mass="37241">MPTYRTSPPGKLNLFLEILGKRDDGFHELDTVMVAIDLRDELSVRPIEPPEISLSVDWLPSRSAIADELGVASDASVLDVPADPSNLVHRALDLVNQASGYRGGWEVGLGKRIPAGAGMGGASSDAAATLRLAAAAIEDLARSPASDRVRTLHDADLKSMAEQLGSDVPFFLNPTSGLARARGRGEKLQFFDLPRSHEFVVVYPGVALSTAEVYRNCHVSDPVRTGDVVIDAFCNEPSTISEKILYNALQSTACGLSPQVGEALHWLADTSSNPCLMTGSGSASFVWLADPNDSGRTLAADLVRTRDQRTNRLSEQSGPEAMIAEGSSVRSGGALIRAVSTCMAASEILIA</sequence>
<comment type="similarity">
    <text evidence="6">Belongs to the GHMP kinase family. IspE subfamily.</text>
</comment>
<dbReference type="OrthoDB" id="9809438at2"/>
<dbReference type="PANTHER" id="PTHR43527">
    <property type="entry name" value="4-DIPHOSPHOCYTIDYL-2-C-METHYL-D-ERYTHRITOL KINASE, CHLOROPLASTIC"/>
    <property type="match status" value="1"/>
</dbReference>